<dbReference type="GO" id="GO:0004190">
    <property type="term" value="F:aspartic-type endopeptidase activity"/>
    <property type="evidence" value="ECO:0007669"/>
    <property type="project" value="UniProtKB-KW"/>
</dbReference>
<dbReference type="InterPro" id="IPR039537">
    <property type="entry name" value="Retrotran_Ty1/copia-like"/>
</dbReference>
<dbReference type="Pfam" id="PF22936">
    <property type="entry name" value="Pol_BBD"/>
    <property type="match status" value="1"/>
</dbReference>
<evidence type="ECO:0000259" key="6">
    <source>
        <dbReference type="PROSITE" id="PS50994"/>
    </source>
</evidence>
<dbReference type="InterPro" id="IPR025724">
    <property type="entry name" value="GAG-pre-integrase_dom"/>
</dbReference>
<keyword evidence="3" id="KW-0064">Aspartyl protease</keyword>
<evidence type="ECO:0000313" key="7">
    <source>
        <dbReference type="EMBL" id="RVW71911.1"/>
    </source>
</evidence>
<proteinExistence type="predicted"/>
<reference evidence="7 8" key="1">
    <citation type="journal article" date="2018" name="PLoS Genet.">
        <title>Population sequencing reveals clonal diversity and ancestral inbreeding in the grapevine cultivar Chardonnay.</title>
        <authorList>
            <person name="Roach M.J."/>
            <person name="Johnson D.L."/>
            <person name="Bohlmann J."/>
            <person name="van Vuuren H.J."/>
            <person name="Jones S.J."/>
            <person name="Pretorius I.S."/>
            <person name="Schmidt S.A."/>
            <person name="Borneman A.R."/>
        </authorList>
    </citation>
    <scope>NUCLEOTIDE SEQUENCE [LARGE SCALE GENOMIC DNA]</scope>
    <source>
        <strain evidence="8">cv. Chardonnay</strain>
        <tissue evidence="7">Leaf</tissue>
    </source>
</reference>
<evidence type="ECO:0000256" key="2">
    <source>
        <dbReference type="ARBA" id="ARBA00022723"/>
    </source>
</evidence>
<protein>
    <submittedName>
        <fullName evidence="7">Retrovirus-related Pol polyprotein from transposon TNT 1-94</fullName>
    </submittedName>
</protein>
<feature type="region of interest" description="Disordered" evidence="5">
    <location>
        <begin position="481"/>
        <end position="520"/>
    </location>
</feature>
<gene>
    <name evidence="7" type="primary">POLX_2030</name>
    <name evidence="7" type="ORF">CK203_058428</name>
</gene>
<keyword evidence="4" id="KW-0378">Hydrolase</keyword>
<accession>A0A438GI90</accession>
<evidence type="ECO:0000256" key="5">
    <source>
        <dbReference type="SAM" id="MobiDB-lite"/>
    </source>
</evidence>
<dbReference type="Pfam" id="PF00665">
    <property type="entry name" value="rve"/>
    <property type="match status" value="1"/>
</dbReference>
<keyword evidence="2" id="KW-0479">Metal-binding</keyword>
<dbReference type="PROSITE" id="PS50994">
    <property type="entry name" value="INTEGRASE"/>
    <property type="match status" value="1"/>
</dbReference>
<evidence type="ECO:0000313" key="8">
    <source>
        <dbReference type="Proteomes" id="UP000288805"/>
    </source>
</evidence>
<sequence length="1070" mass="122834">MKKAMMATWSESEESSEEEKEKEVANMCFMAIDDLDEGSKEDKWFLDSGCSRHMTGDESKFAFLTKRKGGYVTFGDNAKGRIIGQGNIGNGTSSLIESVLLVDGLKHNLLSISQLCDKGFKVIFEASHCIIKDIQNDKTIFMGHRCENVYAINISKYDGHDRCFSSMHDQSWLWHRRLGHANMDLISQLNKDELVRGLPKINFQKDKICEACQMGKQIKNSFKNKNFISTSRPLELLHMDLFGPSRTPSLGGKSYAYVIVDDFSRYTWVLFLSQKSEAFYEFSKFCNKVQNEKGFSITCIRSDHGREFENFDFEEYCNKHGINHNFSAPRTPQQNGVVERKNRTLQEMARTMLNENNLPKYFWAEAVNTSCYVLNRILLRPILKKTPYELWKNKKPNISYFKVFGCKCFILNTKDNLGKFDAKSDVGIFLGYSTSSKAFRVFNKRTMVVEESIHVIFDESNNSLQERESVDDDLGLETSMGKLQIEDKRQQEESGEDPKKEDSPLALPPPQQVQGESSQDLPKDWKFVINHPQDQIIGNPSSGVRTRSSLRNICNNLAFISQIEPKNIKDAIVDENWMIAMQEELNQFERSEVWELVPRPSNQSVIGTKWVFRNKMDENGIIVRNKARLVAQGYNQEEGIDYEETFAPVARLEAIRMLLAFACFKDFILYQMDVKSAFLNGFINEEVYVEQPPGFQSFNFPNHVFKLKKALYGLKQAPRAWYERLSKFLLKKGFKMGKIDTTLFIKTKEKDMLLVQIYVDDIIFGATNDSLCEDFSKCMHSEFEMSMMGELNYFLGLQIKQLKEGTFINQAKYIKDLLKRFNMEEAKVMKTPMSSSIKLDMDEKGKSIDSTMYRGMIGSLLYLTASRPDIMYSVCLCARFQSCPKESHLSAVKRILRYLKGTMNIGLWYPKGDNFELIGFSDADFAGCRVERKSTSGTCHFLGHSLVSWHSKKQNSVALSTAEAEYIAAGLCCAQILWMKQTLSDFNLSFEHVPIKCDNTSAINISKNPVQHSRTKHIEIRHHFLRDHAQKGDITLEFVSTKDQLADIFTKPLSEEQFSDIRRQLGVISL</sequence>
<dbReference type="GO" id="GO:0006508">
    <property type="term" value="P:proteolysis"/>
    <property type="evidence" value="ECO:0007669"/>
    <property type="project" value="UniProtKB-KW"/>
</dbReference>
<name>A0A438GI90_VITVI</name>
<evidence type="ECO:0000256" key="3">
    <source>
        <dbReference type="ARBA" id="ARBA00022750"/>
    </source>
</evidence>
<dbReference type="InterPro" id="IPR001584">
    <property type="entry name" value="Integrase_cat-core"/>
</dbReference>
<dbReference type="SUPFAM" id="SSF53098">
    <property type="entry name" value="Ribonuclease H-like"/>
    <property type="match status" value="1"/>
</dbReference>
<dbReference type="InterPro" id="IPR012337">
    <property type="entry name" value="RNaseH-like_sf"/>
</dbReference>
<dbReference type="PANTHER" id="PTHR42648:SF21">
    <property type="entry name" value="CYSTEINE-RICH RLK (RECEPTOR-LIKE PROTEIN KINASE) 8"/>
    <property type="match status" value="1"/>
</dbReference>
<evidence type="ECO:0000256" key="4">
    <source>
        <dbReference type="ARBA" id="ARBA00022801"/>
    </source>
</evidence>
<comment type="caution">
    <text evidence="7">The sequence shown here is derived from an EMBL/GenBank/DDBJ whole genome shotgun (WGS) entry which is preliminary data.</text>
</comment>
<dbReference type="Proteomes" id="UP000288805">
    <property type="component" value="Unassembled WGS sequence"/>
</dbReference>
<organism evidence="7 8">
    <name type="scientific">Vitis vinifera</name>
    <name type="common">Grape</name>
    <dbReference type="NCBI Taxonomy" id="29760"/>
    <lineage>
        <taxon>Eukaryota</taxon>
        <taxon>Viridiplantae</taxon>
        <taxon>Streptophyta</taxon>
        <taxon>Embryophyta</taxon>
        <taxon>Tracheophyta</taxon>
        <taxon>Spermatophyta</taxon>
        <taxon>Magnoliopsida</taxon>
        <taxon>eudicotyledons</taxon>
        <taxon>Gunneridae</taxon>
        <taxon>Pentapetalae</taxon>
        <taxon>rosids</taxon>
        <taxon>Vitales</taxon>
        <taxon>Vitaceae</taxon>
        <taxon>Viteae</taxon>
        <taxon>Vitis</taxon>
    </lineage>
</organism>
<dbReference type="CDD" id="cd09272">
    <property type="entry name" value="RNase_HI_RT_Ty1"/>
    <property type="match status" value="1"/>
</dbReference>
<dbReference type="Pfam" id="PF25597">
    <property type="entry name" value="SH3_retrovirus"/>
    <property type="match status" value="1"/>
</dbReference>
<dbReference type="InterPro" id="IPR057670">
    <property type="entry name" value="SH3_retrovirus"/>
</dbReference>
<dbReference type="EMBL" id="QGNW01000427">
    <property type="protein sequence ID" value="RVW71911.1"/>
    <property type="molecule type" value="Genomic_DNA"/>
</dbReference>
<dbReference type="GO" id="GO:0015074">
    <property type="term" value="P:DNA integration"/>
    <property type="evidence" value="ECO:0007669"/>
    <property type="project" value="InterPro"/>
</dbReference>
<dbReference type="GO" id="GO:0046872">
    <property type="term" value="F:metal ion binding"/>
    <property type="evidence" value="ECO:0007669"/>
    <property type="project" value="UniProtKB-KW"/>
</dbReference>
<dbReference type="PANTHER" id="PTHR42648">
    <property type="entry name" value="TRANSPOSASE, PUTATIVE-RELATED"/>
    <property type="match status" value="1"/>
</dbReference>
<dbReference type="InterPro" id="IPR043502">
    <property type="entry name" value="DNA/RNA_pol_sf"/>
</dbReference>
<dbReference type="SUPFAM" id="SSF56672">
    <property type="entry name" value="DNA/RNA polymerases"/>
    <property type="match status" value="1"/>
</dbReference>
<dbReference type="InterPro" id="IPR036397">
    <property type="entry name" value="RNaseH_sf"/>
</dbReference>
<feature type="compositionally biased region" description="Basic and acidic residues" evidence="5">
    <location>
        <begin position="484"/>
        <end position="503"/>
    </location>
</feature>
<dbReference type="Pfam" id="PF07727">
    <property type="entry name" value="RVT_2"/>
    <property type="match status" value="1"/>
</dbReference>
<dbReference type="InterPro" id="IPR054722">
    <property type="entry name" value="PolX-like_BBD"/>
</dbReference>
<evidence type="ECO:0000256" key="1">
    <source>
        <dbReference type="ARBA" id="ARBA00022670"/>
    </source>
</evidence>
<dbReference type="GO" id="GO:0003676">
    <property type="term" value="F:nucleic acid binding"/>
    <property type="evidence" value="ECO:0007669"/>
    <property type="project" value="InterPro"/>
</dbReference>
<keyword evidence="1" id="KW-0645">Protease</keyword>
<dbReference type="InterPro" id="IPR013103">
    <property type="entry name" value="RVT_2"/>
</dbReference>
<feature type="domain" description="Integrase catalytic" evidence="6">
    <location>
        <begin position="229"/>
        <end position="395"/>
    </location>
</feature>
<dbReference type="AlphaFoldDB" id="A0A438GI90"/>
<dbReference type="Pfam" id="PF13976">
    <property type="entry name" value="gag_pre-integrs"/>
    <property type="match status" value="1"/>
</dbReference>
<dbReference type="Gene3D" id="3.30.420.10">
    <property type="entry name" value="Ribonuclease H-like superfamily/Ribonuclease H"/>
    <property type="match status" value="1"/>
</dbReference>